<dbReference type="SUPFAM" id="SSF51161">
    <property type="entry name" value="Trimeric LpxA-like enzymes"/>
    <property type="match status" value="1"/>
</dbReference>
<organism evidence="1 2">
    <name type="scientific">Roseibium alexandrii (strain DSM 17067 / NCIMB 14079 / DFL-11)</name>
    <name type="common">Labrenzia alexandrii</name>
    <dbReference type="NCBI Taxonomy" id="244592"/>
    <lineage>
        <taxon>Bacteria</taxon>
        <taxon>Pseudomonadati</taxon>
        <taxon>Pseudomonadota</taxon>
        <taxon>Alphaproteobacteria</taxon>
        <taxon>Hyphomicrobiales</taxon>
        <taxon>Stappiaceae</taxon>
        <taxon>Roseibium</taxon>
    </lineage>
</organism>
<name>A0A5E8GX54_ROSAD</name>
<dbReference type="AlphaFoldDB" id="A0A5E8GX54"/>
<evidence type="ECO:0000313" key="2">
    <source>
        <dbReference type="Proteomes" id="UP000004703"/>
    </source>
</evidence>
<dbReference type="Gene3D" id="2.160.10.10">
    <property type="entry name" value="Hexapeptide repeat proteins"/>
    <property type="match status" value="1"/>
</dbReference>
<comment type="caution">
    <text evidence="1">The sequence shown here is derived from an EMBL/GenBank/DDBJ whole genome shotgun (WGS) entry which is preliminary data.</text>
</comment>
<dbReference type="EMBL" id="ACCU02000004">
    <property type="protein sequence ID" value="EEE44187.1"/>
    <property type="molecule type" value="Genomic_DNA"/>
</dbReference>
<proteinExistence type="predicted"/>
<reference evidence="1 2" key="1">
    <citation type="submission" date="2008-01" db="EMBL/GenBank/DDBJ databases">
        <authorList>
            <person name="Wagner-Dobler I."/>
            <person name="Ferriera S."/>
            <person name="Johnson J."/>
            <person name="Kravitz S."/>
            <person name="Beeson K."/>
            <person name="Sutton G."/>
            <person name="Rogers Y.-H."/>
            <person name="Friedman R."/>
            <person name="Frazier M."/>
            <person name="Venter J.C."/>
        </authorList>
    </citation>
    <scope>NUCLEOTIDE SEQUENCE [LARGE SCALE GENOMIC DNA]</scope>
    <source>
        <strain evidence="2">DSM 17067 / NCIMB 14079 / DFL-11</strain>
    </source>
</reference>
<dbReference type="Proteomes" id="UP000004703">
    <property type="component" value="Chromosome"/>
</dbReference>
<dbReference type="InterPro" id="IPR011004">
    <property type="entry name" value="Trimer_LpxA-like_sf"/>
</dbReference>
<gene>
    <name evidence="1" type="ORF">SADFL11_1474</name>
</gene>
<accession>A0A5E8GX54</accession>
<protein>
    <submittedName>
        <fullName evidence="1">Uncharacterized protein</fullName>
    </submittedName>
</protein>
<evidence type="ECO:0000313" key="1">
    <source>
        <dbReference type="EMBL" id="EEE44187.1"/>
    </source>
</evidence>
<sequence>MFNLEPINKARVAAGFLTVEETMALMDNGNLLLDPLSILVSKGVRLGQNNLIYPGVTLRASCEGTVVIENGNIFHSGTMIDASHGRIEIGSDNQFGEGGFIAKANQPGADIHIGSACRFLNNPSVFGQSRLEDGSQLLGNITVVSCLLKAGGSQRTPEPALRAGLLKGFGTAQNLTVEQGHVIAGSGVFSQSMSVPQSTYHPKQ</sequence>
<reference evidence="1 2" key="2">
    <citation type="submission" date="2013-04" db="EMBL/GenBank/DDBJ databases">
        <authorList>
            <person name="Fiebig A."/>
            <person name="Pradella S."/>
            <person name="Wagner-Doebler I."/>
        </authorList>
    </citation>
    <scope>NUCLEOTIDE SEQUENCE [LARGE SCALE GENOMIC DNA]</scope>
    <source>
        <strain evidence="2">DSM 17067 / NCIMB 14079 / DFL-11</strain>
    </source>
</reference>